<comment type="similarity">
    <text evidence="4">Belongs to the acireductone dioxygenase (ARD) family.</text>
</comment>
<comment type="pathway">
    <text evidence="4">Amino-acid biosynthesis; L-methionine biosynthesis via salvage pathway; L-methionine from S-methyl-5-thio-alpha-D-ribose 1-phosphate: step 5/6.</text>
</comment>
<feature type="binding site" evidence="4">
    <location>
        <position position="91"/>
    </location>
    <ligand>
        <name>Ni(2+)</name>
        <dbReference type="ChEBI" id="CHEBI:49786"/>
        <note>for nickel-dependent acireductone dioxygenase activity</note>
    </ligand>
</feature>
<sequence length="499" mass="56863">MAIEAWLMDDSNEDPRLPHRRNPNESVSLDQLAELGVLYWKLNPTIYENDEELNKIREARGYNYMDMLDLCPEKVENYEEKLKNFYTEHIHQDEEIRYCLEGSGYFDVRDKEDRWIRILIKAGDLIILPAGIYHRFTLDPSNYVKVSLPYNRKSGVSGMLGLRSFPFNWRRRRTLMRAVNQDAEEATVETDSPIDVLRKTDSYQDGSRTISTVWDTSIEAWSQFARRVSGEWDGFRADFSNEGKAIELPESVVPEAYREWEVKVFDWQTQCPTLAEPKERVLQYKSIQLLPTVGCEADAATQYSVDERKVGEGISGLTAFAYQSSGSYVAVWQKKDNLLELECCMVNPQDCESRVRVIQFVNVLNNTEMVLQGIRVFREQWYGPFRNGDQLGGCAIRDSAFASTAPTIASDVAGIWKGSTAVASFSTPNTGILQELFDEKVQDSVRDGDSYILLPKQLWCSLKQSKEGETLSEVGWLLDHGQAITSSCLFSNTAKPQAS</sequence>
<keyword evidence="4" id="KW-0028">Amino-acid biosynthesis</keyword>
<keyword evidence="3 4" id="KW-0539">Nucleus</keyword>
<feature type="binding site" evidence="4">
    <location>
        <position position="89"/>
    </location>
    <ligand>
        <name>Fe(2+)</name>
        <dbReference type="ChEBI" id="CHEBI:29033"/>
        <note>for iron-dependent acireductone dioxygenase activity</note>
    </ligand>
</feature>
<dbReference type="PANTHER" id="PTHR23418">
    <property type="entry name" value="ACIREDUCTONE DIOXYGENASE"/>
    <property type="match status" value="1"/>
</dbReference>
<organism evidence="6 7">
    <name type="scientific">Vigna unguiculata</name>
    <name type="common">Cowpea</name>
    <dbReference type="NCBI Taxonomy" id="3917"/>
    <lineage>
        <taxon>Eukaryota</taxon>
        <taxon>Viridiplantae</taxon>
        <taxon>Streptophyta</taxon>
        <taxon>Embryophyta</taxon>
        <taxon>Tracheophyta</taxon>
        <taxon>Spermatophyta</taxon>
        <taxon>Magnoliopsida</taxon>
        <taxon>eudicotyledons</taxon>
        <taxon>Gunneridae</taxon>
        <taxon>Pentapetalae</taxon>
        <taxon>rosids</taxon>
        <taxon>fabids</taxon>
        <taxon>Fabales</taxon>
        <taxon>Fabaceae</taxon>
        <taxon>Papilionoideae</taxon>
        <taxon>50 kb inversion clade</taxon>
        <taxon>NPAAA clade</taxon>
        <taxon>indigoferoid/millettioid clade</taxon>
        <taxon>Phaseoleae</taxon>
        <taxon>Vigna</taxon>
    </lineage>
</organism>
<keyword evidence="4" id="KW-0408">Iron</keyword>
<accession>A0A4D6N3D6</accession>
<feature type="binding site" evidence="4">
    <location>
        <position position="95"/>
    </location>
    <ligand>
        <name>Ni(2+)</name>
        <dbReference type="ChEBI" id="CHEBI:49786"/>
        <note>for nickel-dependent acireductone dioxygenase activity</note>
    </ligand>
</feature>
<comment type="catalytic activity">
    <reaction evidence="4">
        <text>1,2-dihydroxy-5-(methylsulfanyl)pent-1-en-3-one + O2 = 4-methylsulfanyl-2-oxobutanoate + formate + 2 H(+)</text>
        <dbReference type="Rhea" id="RHEA:24504"/>
        <dbReference type="ChEBI" id="CHEBI:15378"/>
        <dbReference type="ChEBI" id="CHEBI:15379"/>
        <dbReference type="ChEBI" id="CHEBI:15740"/>
        <dbReference type="ChEBI" id="CHEBI:16723"/>
        <dbReference type="ChEBI" id="CHEBI:49252"/>
        <dbReference type="EC" id="1.13.11.54"/>
    </reaction>
</comment>
<dbReference type="InterPro" id="IPR011051">
    <property type="entry name" value="RmlC_Cupin_sf"/>
</dbReference>
<feature type="binding site" evidence="4">
    <location>
        <position position="89"/>
    </location>
    <ligand>
        <name>Ni(2+)</name>
        <dbReference type="ChEBI" id="CHEBI:49786"/>
        <note>for nickel-dependent acireductone dioxygenase activity</note>
    </ligand>
</feature>
<keyword evidence="7" id="KW-1185">Reference proteome</keyword>
<reference evidence="6 7" key="1">
    <citation type="submission" date="2019-04" db="EMBL/GenBank/DDBJ databases">
        <title>An improved genome assembly and genetic linkage map for asparagus bean, Vigna unguiculata ssp. sesquipedialis.</title>
        <authorList>
            <person name="Xia Q."/>
            <person name="Zhang R."/>
            <person name="Dong Y."/>
        </authorList>
    </citation>
    <scope>NUCLEOTIDE SEQUENCE [LARGE SCALE GENOMIC DNA]</scope>
    <source>
        <tissue evidence="6">Leaf</tissue>
    </source>
</reference>
<keyword evidence="4" id="KW-0533">Nickel</keyword>
<comment type="catalytic activity">
    <reaction evidence="4">
        <text>1,2-dihydroxy-5-(methylsulfanyl)pent-1-en-3-one + O2 = 3-(methylsulfanyl)propanoate + CO + formate + 2 H(+)</text>
        <dbReference type="Rhea" id="RHEA:14161"/>
        <dbReference type="ChEBI" id="CHEBI:15378"/>
        <dbReference type="ChEBI" id="CHEBI:15379"/>
        <dbReference type="ChEBI" id="CHEBI:15740"/>
        <dbReference type="ChEBI" id="CHEBI:17245"/>
        <dbReference type="ChEBI" id="CHEBI:49016"/>
        <dbReference type="ChEBI" id="CHEBI:49252"/>
        <dbReference type="EC" id="1.13.11.53"/>
    </reaction>
</comment>
<comment type="function">
    <text evidence="4">Catalyzes 2 different reactions between oxygen and the acireductone 1,2-dihydroxy-3-keto-5-methylthiopentene (DHK-MTPene) depending upon the metal bound in the active site. Fe-containing acireductone dioxygenase (Fe-ARD) produces formate and 2-keto-4-methylthiobutyrate (KMTB), the alpha-ketoacid precursor of methionine in the methionine recycle pathway. Ni-containing acireductone dioxygenase (Ni-ARD) produces methylthiopropionate, carbon monoxide and formate, and does not lie on the methionine recycle pathway.</text>
</comment>
<proteinExistence type="inferred from homology"/>
<evidence type="ECO:0000256" key="1">
    <source>
        <dbReference type="ARBA" id="ARBA00004413"/>
    </source>
</evidence>
<feature type="binding site" evidence="4">
    <location>
        <position position="134"/>
    </location>
    <ligand>
        <name>Fe(2+)</name>
        <dbReference type="ChEBI" id="CHEBI:29033"/>
        <note>for iron-dependent acireductone dioxygenase activity</note>
    </ligand>
</feature>
<dbReference type="GO" id="GO:0010308">
    <property type="term" value="F:acireductone dioxygenase (Ni2+-requiring) activity"/>
    <property type="evidence" value="ECO:0007669"/>
    <property type="project" value="UniProtKB-UniRule"/>
</dbReference>
<protein>
    <recommendedName>
        <fullName evidence="4">Acireductone dioxygenase</fullName>
    </recommendedName>
    <alternativeName>
        <fullName evidence="4">Acireductone dioxygenase (Fe(2+)-requiring)</fullName>
        <shortName evidence="4">ARD'</shortName>
        <shortName evidence="4">Fe-ARD</shortName>
        <ecNumber evidence="4">1.13.11.54</ecNumber>
    </alternativeName>
    <alternativeName>
        <fullName evidence="4">Acireductone dioxygenase (Ni(2+)-requiring)</fullName>
        <shortName evidence="4">ARD</shortName>
        <shortName evidence="4">Ni-ARD</shortName>
        <ecNumber evidence="4">1.13.11.53</ecNumber>
    </alternativeName>
</protein>
<dbReference type="UniPathway" id="UPA00904">
    <property type="reaction ID" value="UER00878"/>
</dbReference>
<dbReference type="InterPro" id="IPR014710">
    <property type="entry name" value="RmlC-like_jellyroll"/>
</dbReference>
<dbReference type="GO" id="GO:0019509">
    <property type="term" value="P:L-methionine salvage from methylthioadenosine"/>
    <property type="evidence" value="ECO:0007669"/>
    <property type="project" value="UniProtKB-UniRule"/>
</dbReference>
<dbReference type="GO" id="GO:0005886">
    <property type="term" value="C:plasma membrane"/>
    <property type="evidence" value="ECO:0007669"/>
    <property type="project" value="UniProtKB-SubCell"/>
</dbReference>
<feature type="binding site" evidence="4">
    <location>
        <position position="134"/>
    </location>
    <ligand>
        <name>Ni(2+)</name>
        <dbReference type="ChEBI" id="CHEBI:49786"/>
        <note>for nickel-dependent acireductone dioxygenase activity</note>
    </ligand>
</feature>
<keyword evidence="4" id="KW-0486">Methionine biosynthesis</keyword>
<dbReference type="PANTHER" id="PTHR23418:SF4">
    <property type="entry name" value="ACIREDUCTONE DIOXYGENASE 4"/>
    <property type="match status" value="1"/>
</dbReference>
<dbReference type="GO" id="GO:0016151">
    <property type="term" value="F:nickel cation binding"/>
    <property type="evidence" value="ECO:0007669"/>
    <property type="project" value="UniProtKB-UniRule"/>
</dbReference>
<dbReference type="EMBL" id="CP039353">
    <property type="protein sequence ID" value="QCE08293.1"/>
    <property type="molecule type" value="Genomic_DNA"/>
</dbReference>
<feature type="binding site" evidence="4">
    <location>
        <position position="95"/>
    </location>
    <ligand>
        <name>Fe(2+)</name>
        <dbReference type="ChEBI" id="CHEBI:29033"/>
        <note>for iron-dependent acireductone dioxygenase activity</note>
    </ligand>
</feature>
<evidence type="ECO:0000313" key="7">
    <source>
        <dbReference type="Proteomes" id="UP000501690"/>
    </source>
</evidence>
<dbReference type="GO" id="GO:0005634">
    <property type="term" value="C:nucleus"/>
    <property type="evidence" value="ECO:0007669"/>
    <property type="project" value="UniProtKB-SubCell"/>
</dbReference>
<dbReference type="CDD" id="cd02232">
    <property type="entry name" value="cupin_ARD"/>
    <property type="match status" value="1"/>
</dbReference>
<dbReference type="AlphaFoldDB" id="A0A4D6N3D6"/>
<feature type="region of interest" description="Disordered" evidence="5">
    <location>
        <begin position="1"/>
        <end position="23"/>
    </location>
</feature>
<dbReference type="Gene3D" id="2.60.120.10">
    <property type="entry name" value="Jelly Rolls"/>
    <property type="match status" value="1"/>
</dbReference>
<evidence type="ECO:0000256" key="5">
    <source>
        <dbReference type="SAM" id="MobiDB-lite"/>
    </source>
</evidence>
<dbReference type="FunFam" id="2.60.120.10:FF:000031">
    <property type="entry name" value="1,2-dihydroxy-3-keto-5-methylthiopentene dioxygenase"/>
    <property type="match status" value="1"/>
</dbReference>
<evidence type="ECO:0000256" key="2">
    <source>
        <dbReference type="ARBA" id="ARBA00022490"/>
    </source>
</evidence>
<gene>
    <name evidence="6" type="ORF">DEO72_LG9g3322</name>
</gene>
<evidence type="ECO:0000313" key="6">
    <source>
        <dbReference type="EMBL" id="QCE08293.1"/>
    </source>
</evidence>
<dbReference type="GO" id="GO:0005737">
    <property type="term" value="C:cytoplasm"/>
    <property type="evidence" value="ECO:0007669"/>
    <property type="project" value="UniProtKB-SubCell"/>
</dbReference>
<keyword evidence="4" id="KW-0560">Oxidoreductase</keyword>
<keyword evidence="2 4" id="KW-0963">Cytoplasm</keyword>
<comment type="subcellular location">
    <subcellularLocation>
        <location evidence="1">Cell membrane</location>
        <topology evidence="1">Peripheral membrane protein</topology>
        <orientation evidence="1">Cytoplasmic side</orientation>
    </subcellularLocation>
    <subcellularLocation>
        <location evidence="4">Cytoplasm</location>
    </subcellularLocation>
    <subcellularLocation>
        <location evidence="4">Nucleus</location>
    </subcellularLocation>
</comment>
<dbReference type="EC" id="1.13.11.53" evidence="4"/>
<dbReference type="Pfam" id="PF03079">
    <property type="entry name" value="ARD"/>
    <property type="match status" value="1"/>
</dbReference>
<dbReference type="Proteomes" id="UP000501690">
    <property type="component" value="Linkage Group LG9"/>
</dbReference>
<dbReference type="InterPro" id="IPR004313">
    <property type="entry name" value="ARD"/>
</dbReference>
<dbReference type="SUPFAM" id="SSF51182">
    <property type="entry name" value="RmlC-like cupins"/>
    <property type="match status" value="1"/>
</dbReference>
<dbReference type="GO" id="GO:0005506">
    <property type="term" value="F:iron ion binding"/>
    <property type="evidence" value="ECO:0007669"/>
    <property type="project" value="UniProtKB-UniRule"/>
</dbReference>
<feature type="binding site" evidence="4">
    <location>
        <position position="91"/>
    </location>
    <ligand>
        <name>Fe(2+)</name>
        <dbReference type="ChEBI" id="CHEBI:29033"/>
        <note>for iron-dependent acireductone dioxygenase activity</note>
    </ligand>
</feature>
<dbReference type="HAMAP" id="MF_03154">
    <property type="entry name" value="Salvage_MtnD_euk"/>
    <property type="match status" value="1"/>
</dbReference>
<keyword evidence="4 6" id="KW-0223">Dioxygenase</keyword>
<dbReference type="GO" id="GO:0010309">
    <property type="term" value="F:acireductone dioxygenase [iron(II)-requiring] activity"/>
    <property type="evidence" value="ECO:0007669"/>
    <property type="project" value="UniProtKB-UniRule"/>
</dbReference>
<dbReference type="EC" id="1.13.11.54" evidence="4"/>
<comment type="cofactor">
    <cofactor evidence="4">
        <name>Fe(2+)</name>
        <dbReference type="ChEBI" id="CHEBI:29033"/>
    </cofactor>
    <cofactor evidence="4">
        <name>Ni(2+)</name>
        <dbReference type="ChEBI" id="CHEBI:49786"/>
    </cofactor>
    <text evidence="4">Binds either 1 Fe or Ni cation per monomer. Iron-binding promotes an acireductone dioxygenase reaction producing 2-keto-4-methylthiobutyrate, while nickel-binding promotes an acireductone dioxygenase reaction producing 3-(methylsulfanyl)propanoate.</text>
</comment>
<dbReference type="InterPro" id="IPR027496">
    <property type="entry name" value="ARD_euk"/>
</dbReference>
<evidence type="ECO:0000256" key="4">
    <source>
        <dbReference type="HAMAP-Rule" id="MF_03154"/>
    </source>
</evidence>
<evidence type="ECO:0000256" key="3">
    <source>
        <dbReference type="ARBA" id="ARBA00023242"/>
    </source>
</evidence>
<name>A0A4D6N3D6_VIGUN</name>
<keyword evidence="4" id="KW-0479">Metal-binding</keyword>